<accession>S4NZB4</accession>
<keyword evidence="1" id="KW-1133">Transmembrane helix</keyword>
<keyword evidence="1" id="KW-0472">Membrane</keyword>
<keyword evidence="1" id="KW-0812">Transmembrane</keyword>
<feature type="non-terminal residue" evidence="2">
    <location>
        <position position="68"/>
    </location>
</feature>
<proteinExistence type="predicted"/>
<organism evidence="2">
    <name type="scientific">Pararge aegeria</name>
    <name type="common">speckled wood butterfly</name>
    <dbReference type="NCBI Taxonomy" id="116150"/>
    <lineage>
        <taxon>Eukaryota</taxon>
        <taxon>Metazoa</taxon>
        <taxon>Ecdysozoa</taxon>
        <taxon>Arthropoda</taxon>
        <taxon>Hexapoda</taxon>
        <taxon>Insecta</taxon>
        <taxon>Pterygota</taxon>
        <taxon>Neoptera</taxon>
        <taxon>Endopterygota</taxon>
        <taxon>Lepidoptera</taxon>
        <taxon>Glossata</taxon>
        <taxon>Ditrysia</taxon>
        <taxon>Papilionoidea</taxon>
        <taxon>Nymphalidae</taxon>
        <taxon>Satyrinae</taxon>
        <taxon>Satyrini</taxon>
        <taxon>Parargina</taxon>
        <taxon>Pararge</taxon>
    </lineage>
</organism>
<evidence type="ECO:0000256" key="1">
    <source>
        <dbReference type="SAM" id="Phobius"/>
    </source>
</evidence>
<reference evidence="2" key="1">
    <citation type="journal article" date="2013" name="BMC Genomics">
        <title>Unscrambling butterfly oogenesis.</title>
        <authorList>
            <person name="Carter J.M."/>
            <person name="Baker S.C."/>
            <person name="Pink R."/>
            <person name="Carter D.R."/>
            <person name="Collins A."/>
            <person name="Tomlin J."/>
            <person name="Gibbs M."/>
            <person name="Breuker C.J."/>
        </authorList>
    </citation>
    <scope>NUCLEOTIDE SEQUENCE</scope>
    <source>
        <tissue evidence="2">Ovary</tissue>
    </source>
</reference>
<sequence length="68" mass="8204">MFFSVLIILGIYIILNTHVLTVSIILHMFFFMIVFHIDFFLWVFLSIIFNMVLFNINVIFMLTCNFDF</sequence>
<name>S4NZB4_9NEOP</name>
<feature type="transmembrane region" description="Helical" evidence="1">
    <location>
        <begin position="39"/>
        <end position="62"/>
    </location>
</feature>
<evidence type="ECO:0000313" key="2">
    <source>
        <dbReference type="EMBL" id="JAA81148.1"/>
    </source>
</evidence>
<dbReference type="EMBL" id="GAIX01011412">
    <property type="protein sequence ID" value="JAA81148.1"/>
    <property type="molecule type" value="Transcribed_RNA"/>
</dbReference>
<reference evidence="2" key="2">
    <citation type="submission" date="2013-05" db="EMBL/GenBank/DDBJ databases">
        <authorList>
            <person name="Carter J.-M."/>
            <person name="Baker S.C."/>
            <person name="Pink R."/>
            <person name="Carter D.R.F."/>
            <person name="Collins A."/>
            <person name="Tomlin J."/>
            <person name="Gibbs M."/>
            <person name="Breuker C.J."/>
        </authorList>
    </citation>
    <scope>NUCLEOTIDE SEQUENCE</scope>
    <source>
        <tissue evidence="2">Ovary</tissue>
    </source>
</reference>
<protein>
    <submittedName>
        <fullName evidence="2">Uncharacterized protein</fullName>
    </submittedName>
</protein>
<dbReference type="AlphaFoldDB" id="S4NZB4"/>
<feature type="transmembrane region" description="Helical" evidence="1">
    <location>
        <begin position="6"/>
        <end position="32"/>
    </location>
</feature>